<accession>A0ABD1YM30</accession>
<keyword evidence="2" id="KW-1185">Reference proteome</keyword>
<sequence>MWRADNVIVGVSFFRGHRTFQDEVDRTGIDICYKSLLEALKAVVGTLPNSLIVFEYMRSIFDSYINPTNDPNVQPLMKGLDADNFCIDKFFSLQDPTIPDDAQASPDFEQDLRTNECVRLRAEVRNLGAEPQRLTRSTRVLLEYEPTILPDVAPMDNPARLVTLDLTVDAREDPSSSPQSQIVPVPTFVDLIQYTSSPENEGLEDQGWPCKEDLTKEDLESAMYKGCYLRGDVINMYINEGFLKKPREQLHNMFYVNTF</sequence>
<reference evidence="1 2" key="1">
    <citation type="submission" date="2024-09" db="EMBL/GenBank/DDBJ databases">
        <title>Chromosome-scale assembly of Riccia fluitans.</title>
        <authorList>
            <person name="Paukszto L."/>
            <person name="Sawicki J."/>
            <person name="Karawczyk K."/>
            <person name="Piernik-Szablinska J."/>
            <person name="Szczecinska M."/>
            <person name="Mazdziarz M."/>
        </authorList>
    </citation>
    <scope>NUCLEOTIDE SEQUENCE [LARGE SCALE GENOMIC DNA]</scope>
    <source>
        <strain evidence="1">Rf_01</strain>
        <tissue evidence="1">Aerial parts of the thallus</tissue>
    </source>
</reference>
<evidence type="ECO:0000313" key="2">
    <source>
        <dbReference type="Proteomes" id="UP001605036"/>
    </source>
</evidence>
<dbReference type="AlphaFoldDB" id="A0ABD1YM30"/>
<proteinExistence type="predicted"/>
<organism evidence="1 2">
    <name type="scientific">Riccia fluitans</name>
    <dbReference type="NCBI Taxonomy" id="41844"/>
    <lineage>
        <taxon>Eukaryota</taxon>
        <taxon>Viridiplantae</taxon>
        <taxon>Streptophyta</taxon>
        <taxon>Embryophyta</taxon>
        <taxon>Marchantiophyta</taxon>
        <taxon>Marchantiopsida</taxon>
        <taxon>Marchantiidae</taxon>
        <taxon>Marchantiales</taxon>
        <taxon>Ricciaceae</taxon>
        <taxon>Riccia</taxon>
    </lineage>
</organism>
<comment type="caution">
    <text evidence="1">The sequence shown here is derived from an EMBL/GenBank/DDBJ whole genome shotgun (WGS) entry which is preliminary data.</text>
</comment>
<name>A0ABD1YM30_9MARC</name>
<dbReference type="Proteomes" id="UP001605036">
    <property type="component" value="Unassembled WGS sequence"/>
</dbReference>
<dbReference type="EMBL" id="JBHFFA010000004">
    <property type="protein sequence ID" value="KAL2631831.1"/>
    <property type="molecule type" value="Genomic_DNA"/>
</dbReference>
<gene>
    <name evidence="1" type="ORF">R1flu_016517</name>
</gene>
<evidence type="ECO:0000313" key="1">
    <source>
        <dbReference type="EMBL" id="KAL2631831.1"/>
    </source>
</evidence>
<protein>
    <submittedName>
        <fullName evidence="1">Uncharacterized protein</fullName>
    </submittedName>
</protein>